<keyword evidence="2 4" id="KW-0560">Oxidoreductase</keyword>
<name>A0A1V4ILJ3_9CLOT</name>
<evidence type="ECO:0000259" key="5">
    <source>
        <dbReference type="Pfam" id="PF00389"/>
    </source>
</evidence>
<evidence type="ECO:0000313" key="8">
    <source>
        <dbReference type="Proteomes" id="UP000190080"/>
    </source>
</evidence>
<evidence type="ECO:0000256" key="3">
    <source>
        <dbReference type="ARBA" id="ARBA00023027"/>
    </source>
</evidence>
<keyword evidence="7" id="KW-0670">Pyruvate</keyword>
<feature type="domain" description="D-isomer specific 2-hydroxyacid dehydrogenase NAD-binding" evidence="6">
    <location>
        <begin position="110"/>
        <end position="295"/>
    </location>
</feature>
<dbReference type="PANTHER" id="PTHR43761:SF1">
    <property type="entry name" value="D-ISOMER SPECIFIC 2-HYDROXYACID DEHYDROGENASE CATALYTIC DOMAIN-CONTAINING PROTEIN-RELATED"/>
    <property type="match status" value="1"/>
</dbReference>
<dbReference type="STRING" id="1450648.CLORY_26070"/>
<reference evidence="7 8" key="1">
    <citation type="submission" date="2017-03" db="EMBL/GenBank/DDBJ databases">
        <title>Genome sequence of Clostridium oryzae DSM 28571.</title>
        <authorList>
            <person name="Poehlein A."/>
            <person name="Daniel R."/>
        </authorList>
    </citation>
    <scope>NUCLEOTIDE SEQUENCE [LARGE SCALE GENOMIC DNA]</scope>
    <source>
        <strain evidence="7 8">DSM 28571</strain>
    </source>
</reference>
<dbReference type="CDD" id="cd12175">
    <property type="entry name" value="2-Hacid_dh_11"/>
    <property type="match status" value="1"/>
</dbReference>
<dbReference type="EMBL" id="MZGV01000028">
    <property type="protein sequence ID" value="OPJ60739.1"/>
    <property type="molecule type" value="Genomic_DNA"/>
</dbReference>
<evidence type="ECO:0000313" key="7">
    <source>
        <dbReference type="EMBL" id="OPJ60739.1"/>
    </source>
</evidence>
<sequence>MKTLIFSSKERIEKYGKYCNVPEGMELVFLDKNCSDDEALRLAGDAEFIVTDVIKKISSYLIKNMPKLKLIHSEGVGFDKIDIKTARQLNIYVCNNKGANAAAVAEQTIFLMLAMLRNALEGDSEVRKGHQIETKEKMMLSGITELGDCTVGLVGFGAIGKETAKRLASFGSKTYYYNRTRMSEEIEKEYQVEYRTLEALLPVCDIVSLHLAVAKETANIVDKNFIDKMKQNAILINTARGELVDQLALKDALLSDKLMGAGLDTLSPEPVTLDNPLLNLPEESKYKLFFSPHIGGTTDGAFRRMHQCLWNNISRYIKGERPINIVNNI</sequence>
<dbReference type="InterPro" id="IPR029753">
    <property type="entry name" value="D-isomer_DH_CS"/>
</dbReference>
<dbReference type="Gene3D" id="3.40.50.720">
    <property type="entry name" value="NAD(P)-binding Rossmann-like Domain"/>
    <property type="match status" value="2"/>
</dbReference>
<comment type="caution">
    <text evidence="7">The sequence shown here is derived from an EMBL/GenBank/DDBJ whole genome shotgun (WGS) entry which is preliminary data.</text>
</comment>
<gene>
    <name evidence="7" type="ORF">CLORY_26070</name>
</gene>
<organism evidence="7 8">
    <name type="scientific">Clostridium oryzae</name>
    <dbReference type="NCBI Taxonomy" id="1450648"/>
    <lineage>
        <taxon>Bacteria</taxon>
        <taxon>Bacillati</taxon>
        <taxon>Bacillota</taxon>
        <taxon>Clostridia</taxon>
        <taxon>Eubacteriales</taxon>
        <taxon>Clostridiaceae</taxon>
        <taxon>Clostridium</taxon>
    </lineage>
</organism>
<feature type="domain" description="D-isomer specific 2-hydroxyacid dehydrogenase catalytic" evidence="5">
    <location>
        <begin position="17"/>
        <end position="327"/>
    </location>
</feature>
<keyword evidence="8" id="KW-1185">Reference proteome</keyword>
<dbReference type="InterPro" id="IPR050418">
    <property type="entry name" value="D-iso_2-hydroxyacid_DH_PdxB"/>
</dbReference>
<evidence type="ECO:0000256" key="2">
    <source>
        <dbReference type="ARBA" id="ARBA00023002"/>
    </source>
</evidence>
<dbReference type="OrthoDB" id="9805416at2"/>
<dbReference type="InterPro" id="IPR006139">
    <property type="entry name" value="D-isomer_2_OHA_DH_cat_dom"/>
</dbReference>
<dbReference type="PROSITE" id="PS00671">
    <property type="entry name" value="D_2_HYDROXYACID_DH_3"/>
    <property type="match status" value="1"/>
</dbReference>
<dbReference type="RefSeq" id="WP_079425140.1">
    <property type="nucleotide sequence ID" value="NZ_MZGV01000028.1"/>
</dbReference>
<dbReference type="InterPro" id="IPR036291">
    <property type="entry name" value="NAD(P)-bd_dom_sf"/>
</dbReference>
<accession>A0A1V4ILJ3</accession>
<comment type="similarity">
    <text evidence="1 4">Belongs to the D-isomer specific 2-hydroxyacid dehydrogenase family.</text>
</comment>
<dbReference type="SUPFAM" id="SSF51735">
    <property type="entry name" value="NAD(P)-binding Rossmann-fold domains"/>
    <property type="match status" value="1"/>
</dbReference>
<dbReference type="Pfam" id="PF00389">
    <property type="entry name" value="2-Hacid_dh"/>
    <property type="match status" value="1"/>
</dbReference>
<dbReference type="Proteomes" id="UP000190080">
    <property type="component" value="Unassembled WGS sequence"/>
</dbReference>
<evidence type="ECO:0000259" key="6">
    <source>
        <dbReference type="Pfam" id="PF02826"/>
    </source>
</evidence>
<evidence type="ECO:0000256" key="1">
    <source>
        <dbReference type="ARBA" id="ARBA00005854"/>
    </source>
</evidence>
<dbReference type="GO" id="GO:0051287">
    <property type="term" value="F:NAD binding"/>
    <property type="evidence" value="ECO:0007669"/>
    <property type="project" value="InterPro"/>
</dbReference>
<dbReference type="GO" id="GO:0016618">
    <property type="term" value="F:hydroxypyruvate reductase [NAD(P)H] activity"/>
    <property type="evidence" value="ECO:0007669"/>
    <property type="project" value="UniProtKB-EC"/>
</dbReference>
<protein>
    <submittedName>
        <fullName evidence="7">Hydroxypyruvate reductase</fullName>
        <ecNumber evidence="7">1.1.1.81</ecNumber>
    </submittedName>
</protein>
<proteinExistence type="inferred from homology"/>
<evidence type="ECO:0000256" key="4">
    <source>
        <dbReference type="RuleBase" id="RU003719"/>
    </source>
</evidence>
<dbReference type="SUPFAM" id="SSF52283">
    <property type="entry name" value="Formate/glycerate dehydrogenase catalytic domain-like"/>
    <property type="match status" value="1"/>
</dbReference>
<keyword evidence="3" id="KW-0520">NAD</keyword>
<dbReference type="PANTHER" id="PTHR43761">
    <property type="entry name" value="D-ISOMER SPECIFIC 2-HYDROXYACID DEHYDROGENASE FAMILY PROTEIN (AFU_ORTHOLOGUE AFUA_1G13630)"/>
    <property type="match status" value="1"/>
</dbReference>
<dbReference type="Pfam" id="PF02826">
    <property type="entry name" value="2-Hacid_dh_C"/>
    <property type="match status" value="1"/>
</dbReference>
<dbReference type="EC" id="1.1.1.81" evidence="7"/>
<dbReference type="InterPro" id="IPR006140">
    <property type="entry name" value="D-isomer_DH_NAD-bd"/>
</dbReference>
<dbReference type="AlphaFoldDB" id="A0A1V4ILJ3"/>